<evidence type="ECO:0000313" key="1">
    <source>
        <dbReference type="EMBL" id="ACA66709.1"/>
    </source>
</evidence>
<accession>A0A0H3B0Q8</accession>
<gene>
    <name evidence="1" type="ordered locus">YPK_0404</name>
</gene>
<dbReference type="AlphaFoldDB" id="A0A0H3B0Q8"/>
<proteinExistence type="predicted"/>
<organism evidence="1">
    <name type="scientific">Yersinia pseudotuberculosis serotype O:3 (strain YPIII)</name>
    <dbReference type="NCBI Taxonomy" id="502800"/>
    <lineage>
        <taxon>Bacteria</taxon>
        <taxon>Pseudomonadati</taxon>
        <taxon>Pseudomonadota</taxon>
        <taxon>Gammaproteobacteria</taxon>
        <taxon>Enterobacterales</taxon>
        <taxon>Yersiniaceae</taxon>
        <taxon>Yersinia</taxon>
    </lineage>
</organism>
<sequence length="139" mass="16094">MTYDQELKLDCANSNIALIELGDAVDYFNSLEAKYSLKYNRVDFSLLDKHIHMKANGNDLATDYQSFIIGLFDSIKCYSDIIYIGDNLTESAYKLHLSFLIPFVSKIAEIPQSHYFFPDDYSWCLNFSFEDDMDFGFLV</sequence>
<dbReference type="RefSeq" id="WP_012303459.1">
    <property type="nucleotide sequence ID" value="NZ_CP009792.1"/>
</dbReference>
<dbReference type="EMBL" id="CP000950">
    <property type="protein sequence ID" value="ACA66709.1"/>
    <property type="molecule type" value="Genomic_DNA"/>
</dbReference>
<dbReference type="PATRIC" id="fig|502800.11.peg.1005"/>
<reference evidence="1" key="1">
    <citation type="submission" date="2008-02" db="EMBL/GenBank/DDBJ databases">
        <title>Complete sequence of Yersinia pseudotuberculosis YPIII.</title>
        <authorList>
            <consortium name="US DOE Joint Genome Institute"/>
            <person name="Challacombe J.F."/>
            <person name="Bruce D."/>
            <person name="Detter J.C."/>
            <person name="Green L."/>
            <person name="Land M."/>
            <person name="Munk C."/>
            <person name="Lindler L.E."/>
            <person name="Nikolich M.P."/>
            <person name="Brettin T."/>
        </authorList>
    </citation>
    <scope>NUCLEOTIDE SEQUENCE</scope>
    <source>
        <strain evidence="1">YPIII</strain>
    </source>
</reference>
<dbReference type="KEGG" id="ypy:YPK_0404"/>
<name>A0A0H3B0Q8_YERPY</name>
<protein>
    <submittedName>
        <fullName evidence="1">Uncharacterized protein</fullName>
    </submittedName>
</protein>